<organism evidence="4 5">
    <name type="scientific">Terfezia boudieri ATCC MYA-4762</name>
    <dbReference type="NCBI Taxonomy" id="1051890"/>
    <lineage>
        <taxon>Eukaryota</taxon>
        <taxon>Fungi</taxon>
        <taxon>Dikarya</taxon>
        <taxon>Ascomycota</taxon>
        <taxon>Pezizomycotina</taxon>
        <taxon>Pezizomycetes</taxon>
        <taxon>Pezizales</taxon>
        <taxon>Pezizaceae</taxon>
        <taxon>Terfezia</taxon>
    </lineage>
</organism>
<keyword evidence="2" id="KW-0067">ATP-binding</keyword>
<dbReference type="Pfam" id="PF01121">
    <property type="entry name" value="CoaE"/>
    <property type="match status" value="1"/>
</dbReference>
<sequence>MLLIGLTGSIATGKSTCSTILSSPPFSLPIIDADHLSRSAVTPTTPLGKRGYKAIIRYFGPSTPELLLPPDPETGIAYINRPALGRRVFGTDPQRVKDRAVLNKIVHPIVMKMTLKAIVKHWWEGHWAVVLDVPLLFESGFDLLCGGVIVVGLKDQEVQIERLLARDREGGGGGGMTRDDAEGRVKSQMSVAEKVERVESCWDGKGRRRGFVVWNDGSREELKGQLEDVVGRLKKGRGAVYTGFGRWFLPWGVWRVVVIILGNWWRRRRFLNEQRRMKAKI</sequence>
<dbReference type="EMBL" id="ML121589">
    <property type="protein sequence ID" value="RPB19382.1"/>
    <property type="molecule type" value="Genomic_DNA"/>
</dbReference>
<dbReference type="PROSITE" id="PS51219">
    <property type="entry name" value="DPCK"/>
    <property type="match status" value="1"/>
</dbReference>
<dbReference type="Proteomes" id="UP000267821">
    <property type="component" value="Unassembled WGS sequence"/>
</dbReference>
<keyword evidence="3" id="KW-0472">Membrane</keyword>
<accession>A0A3N4LD33</accession>
<keyword evidence="1" id="KW-0547">Nucleotide-binding</keyword>
<dbReference type="PANTHER" id="PTHR10695:SF46">
    <property type="entry name" value="BIFUNCTIONAL COENZYME A SYNTHASE-RELATED"/>
    <property type="match status" value="1"/>
</dbReference>
<dbReference type="NCBIfam" id="TIGR00152">
    <property type="entry name" value="dephospho-CoA kinase"/>
    <property type="match status" value="1"/>
</dbReference>
<name>A0A3N4LD33_9PEZI</name>
<dbReference type="STRING" id="1051890.A0A3N4LD33"/>
<proteinExistence type="inferred from homology"/>
<dbReference type="InterPro" id="IPR027417">
    <property type="entry name" value="P-loop_NTPase"/>
</dbReference>
<dbReference type="OrthoDB" id="247245at2759"/>
<evidence type="ECO:0000256" key="3">
    <source>
        <dbReference type="SAM" id="Phobius"/>
    </source>
</evidence>
<evidence type="ECO:0000256" key="1">
    <source>
        <dbReference type="ARBA" id="ARBA00022741"/>
    </source>
</evidence>
<keyword evidence="3" id="KW-0812">Transmembrane</keyword>
<evidence type="ECO:0000313" key="5">
    <source>
        <dbReference type="Proteomes" id="UP000267821"/>
    </source>
</evidence>
<keyword evidence="3" id="KW-1133">Transmembrane helix</keyword>
<dbReference type="AlphaFoldDB" id="A0A3N4LD33"/>
<dbReference type="HAMAP" id="MF_00376">
    <property type="entry name" value="Dephospho_CoA_kinase"/>
    <property type="match status" value="1"/>
</dbReference>
<dbReference type="GO" id="GO:0004140">
    <property type="term" value="F:dephospho-CoA kinase activity"/>
    <property type="evidence" value="ECO:0007669"/>
    <property type="project" value="InterPro"/>
</dbReference>
<dbReference type="SUPFAM" id="SSF52540">
    <property type="entry name" value="P-loop containing nucleoside triphosphate hydrolases"/>
    <property type="match status" value="1"/>
</dbReference>
<dbReference type="InParanoid" id="A0A3N4LD33"/>
<dbReference type="CDD" id="cd02022">
    <property type="entry name" value="DPCK"/>
    <property type="match status" value="1"/>
</dbReference>
<dbReference type="GO" id="GO:0015937">
    <property type="term" value="P:coenzyme A biosynthetic process"/>
    <property type="evidence" value="ECO:0007669"/>
    <property type="project" value="InterPro"/>
</dbReference>
<gene>
    <name evidence="4" type="ORF">L211DRAFT_632333</name>
</gene>
<dbReference type="GO" id="GO:0005524">
    <property type="term" value="F:ATP binding"/>
    <property type="evidence" value="ECO:0007669"/>
    <property type="project" value="UniProtKB-KW"/>
</dbReference>
<dbReference type="PANTHER" id="PTHR10695">
    <property type="entry name" value="DEPHOSPHO-COA KINASE-RELATED"/>
    <property type="match status" value="1"/>
</dbReference>
<feature type="transmembrane region" description="Helical" evidence="3">
    <location>
        <begin position="247"/>
        <end position="265"/>
    </location>
</feature>
<evidence type="ECO:0000256" key="2">
    <source>
        <dbReference type="ARBA" id="ARBA00022840"/>
    </source>
</evidence>
<dbReference type="FunCoup" id="A0A3N4LD33">
    <property type="interactions" value="402"/>
</dbReference>
<protein>
    <submittedName>
        <fullName evidence="4">CoaE-domain-containing protein</fullName>
    </submittedName>
</protein>
<dbReference type="InterPro" id="IPR001977">
    <property type="entry name" value="Depp_CoAkinase"/>
</dbReference>
<reference evidence="4 5" key="1">
    <citation type="journal article" date="2018" name="Nat. Ecol. Evol.">
        <title>Pezizomycetes genomes reveal the molecular basis of ectomycorrhizal truffle lifestyle.</title>
        <authorList>
            <person name="Murat C."/>
            <person name="Payen T."/>
            <person name="Noel B."/>
            <person name="Kuo A."/>
            <person name="Morin E."/>
            <person name="Chen J."/>
            <person name="Kohler A."/>
            <person name="Krizsan K."/>
            <person name="Balestrini R."/>
            <person name="Da Silva C."/>
            <person name="Montanini B."/>
            <person name="Hainaut M."/>
            <person name="Levati E."/>
            <person name="Barry K.W."/>
            <person name="Belfiori B."/>
            <person name="Cichocki N."/>
            <person name="Clum A."/>
            <person name="Dockter R.B."/>
            <person name="Fauchery L."/>
            <person name="Guy J."/>
            <person name="Iotti M."/>
            <person name="Le Tacon F."/>
            <person name="Lindquist E.A."/>
            <person name="Lipzen A."/>
            <person name="Malagnac F."/>
            <person name="Mello A."/>
            <person name="Molinier V."/>
            <person name="Miyauchi S."/>
            <person name="Poulain J."/>
            <person name="Riccioni C."/>
            <person name="Rubini A."/>
            <person name="Sitrit Y."/>
            <person name="Splivallo R."/>
            <person name="Traeger S."/>
            <person name="Wang M."/>
            <person name="Zifcakova L."/>
            <person name="Wipf D."/>
            <person name="Zambonelli A."/>
            <person name="Paolocci F."/>
            <person name="Nowrousian M."/>
            <person name="Ottonello S."/>
            <person name="Baldrian P."/>
            <person name="Spatafora J.W."/>
            <person name="Henrissat B."/>
            <person name="Nagy L.G."/>
            <person name="Aury J.M."/>
            <person name="Wincker P."/>
            <person name="Grigoriev I.V."/>
            <person name="Bonfante P."/>
            <person name="Martin F.M."/>
        </authorList>
    </citation>
    <scope>NUCLEOTIDE SEQUENCE [LARGE SCALE GENOMIC DNA]</scope>
    <source>
        <strain evidence="4 5">ATCC MYA-4762</strain>
    </source>
</reference>
<keyword evidence="5" id="KW-1185">Reference proteome</keyword>
<evidence type="ECO:0000313" key="4">
    <source>
        <dbReference type="EMBL" id="RPB19382.1"/>
    </source>
</evidence>
<dbReference type="Gene3D" id="3.40.50.300">
    <property type="entry name" value="P-loop containing nucleotide triphosphate hydrolases"/>
    <property type="match status" value="1"/>
</dbReference>